<evidence type="ECO:0000313" key="3">
    <source>
        <dbReference type="Proteomes" id="UP000095743"/>
    </source>
</evidence>
<dbReference type="SMART" id="SM00530">
    <property type="entry name" value="HTH_XRE"/>
    <property type="match status" value="1"/>
</dbReference>
<dbReference type="InterPro" id="IPR037208">
    <property type="entry name" value="Spo0E-like_sf"/>
</dbReference>
<reference evidence="2 3" key="1">
    <citation type="submission" date="2016-09" db="EMBL/GenBank/DDBJ databases">
        <title>Genomic analysis reveals versatility of anaerobic energy metabolism of Geosporobacter ferrireducens IRF9 of phylum Firmicutes.</title>
        <authorList>
            <person name="Kim S.-J."/>
        </authorList>
    </citation>
    <scope>NUCLEOTIDE SEQUENCE [LARGE SCALE GENOMIC DNA]</scope>
    <source>
        <strain evidence="2 3">IRF9</strain>
    </source>
</reference>
<dbReference type="Pfam" id="PF01381">
    <property type="entry name" value="HTH_3"/>
    <property type="match status" value="1"/>
</dbReference>
<dbReference type="InterPro" id="IPR001387">
    <property type="entry name" value="Cro/C1-type_HTH"/>
</dbReference>
<dbReference type="InterPro" id="IPR018540">
    <property type="entry name" value="Spo0E-like"/>
</dbReference>
<dbReference type="PROSITE" id="PS50943">
    <property type="entry name" value="HTH_CROC1"/>
    <property type="match status" value="1"/>
</dbReference>
<dbReference type="SUPFAM" id="SSF140500">
    <property type="entry name" value="BAS1536-like"/>
    <property type="match status" value="1"/>
</dbReference>
<proteinExistence type="predicted"/>
<evidence type="ECO:0000313" key="2">
    <source>
        <dbReference type="EMBL" id="AOT71545.1"/>
    </source>
</evidence>
<dbReference type="Proteomes" id="UP000095743">
    <property type="component" value="Chromosome"/>
</dbReference>
<evidence type="ECO:0000259" key="1">
    <source>
        <dbReference type="PROSITE" id="PS50943"/>
    </source>
</evidence>
<keyword evidence="3" id="KW-1185">Reference proteome</keyword>
<dbReference type="Gene3D" id="1.10.260.40">
    <property type="entry name" value="lambda repressor-like DNA-binding domains"/>
    <property type="match status" value="1"/>
</dbReference>
<feature type="domain" description="HTH cro/C1-type" evidence="1">
    <location>
        <begin position="5"/>
        <end position="60"/>
    </location>
</feature>
<dbReference type="AlphaFoldDB" id="A0A1D8GKW1"/>
<dbReference type="Gene3D" id="4.10.280.10">
    <property type="entry name" value="Helix-loop-helix DNA-binding domain"/>
    <property type="match status" value="1"/>
</dbReference>
<dbReference type="InterPro" id="IPR036638">
    <property type="entry name" value="HLH_DNA-bd_sf"/>
</dbReference>
<dbReference type="GO" id="GO:0003677">
    <property type="term" value="F:DNA binding"/>
    <property type="evidence" value="ECO:0007669"/>
    <property type="project" value="InterPro"/>
</dbReference>
<dbReference type="GO" id="GO:0046983">
    <property type="term" value="F:protein dimerization activity"/>
    <property type="evidence" value="ECO:0007669"/>
    <property type="project" value="InterPro"/>
</dbReference>
<accession>A0A1D8GKW1</accession>
<dbReference type="KEGG" id="gfe:Gferi_19610"/>
<organism evidence="2 3">
    <name type="scientific">Geosporobacter ferrireducens</name>
    <dbReference type="NCBI Taxonomy" id="1424294"/>
    <lineage>
        <taxon>Bacteria</taxon>
        <taxon>Bacillati</taxon>
        <taxon>Bacillota</taxon>
        <taxon>Clostridia</taxon>
        <taxon>Peptostreptococcales</taxon>
        <taxon>Thermotaleaceae</taxon>
        <taxon>Geosporobacter</taxon>
    </lineage>
</organism>
<dbReference type="RefSeq" id="WP_069979500.1">
    <property type="nucleotide sequence ID" value="NZ_CP017269.1"/>
</dbReference>
<name>A0A1D8GKW1_9FIRM</name>
<gene>
    <name evidence="2" type="ORF">Gferi_19610</name>
</gene>
<protein>
    <recommendedName>
        <fullName evidence="1">HTH cro/C1-type domain-containing protein</fullName>
    </recommendedName>
</protein>
<dbReference type="InterPro" id="IPR010982">
    <property type="entry name" value="Lambda_DNA-bd_dom_sf"/>
</dbReference>
<dbReference type="Pfam" id="PF09388">
    <property type="entry name" value="SpoOE-like"/>
    <property type="match status" value="1"/>
</dbReference>
<dbReference type="CDD" id="cd00093">
    <property type="entry name" value="HTH_XRE"/>
    <property type="match status" value="1"/>
</dbReference>
<dbReference type="SUPFAM" id="SSF47413">
    <property type="entry name" value="lambda repressor-like DNA-binding domains"/>
    <property type="match status" value="1"/>
</dbReference>
<sequence>MHEKLKNLRLKKGITQEEMAIKLGYKYASGYNQLENGKRKINIEIARKISLILEEPVEVIFFDNKAADQPIVLLNDVKNNDTNKLIDSVQIKNNEKYYEMVVLKEVIEETRGELNDLVAVKQNHLSEDVLSLSRKLDNLIYRYMTLQTNLKSKA</sequence>
<dbReference type="GO" id="GO:0043937">
    <property type="term" value="P:regulation of sporulation"/>
    <property type="evidence" value="ECO:0007669"/>
    <property type="project" value="InterPro"/>
</dbReference>
<dbReference type="EMBL" id="CP017269">
    <property type="protein sequence ID" value="AOT71545.1"/>
    <property type="molecule type" value="Genomic_DNA"/>
</dbReference>